<dbReference type="InterPro" id="IPR055459">
    <property type="entry name" value="OST48_MD"/>
</dbReference>
<keyword evidence="8" id="KW-0732">Signal</keyword>
<evidence type="ECO:0000313" key="11">
    <source>
        <dbReference type="EMBL" id="CAD9761831.1"/>
    </source>
</evidence>
<organism evidence="11">
    <name type="scientific">Lotharella oceanica</name>
    <dbReference type="NCBI Taxonomy" id="641309"/>
    <lineage>
        <taxon>Eukaryota</taxon>
        <taxon>Sar</taxon>
        <taxon>Rhizaria</taxon>
        <taxon>Cercozoa</taxon>
        <taxon>Chlorarachniophyceae</taxon>
        <taxon>Lotharella</taxon>
    </lineage>
</organism>
<dbReference type="GO" id="GO:0008250">
    <property type="term" value="C:oligosaccharyltransferase complex"/>
    <property type="evidence" value="ECO:0007669"/>
    <property type="project" value="TreeGrafter"/>
</dbReference>
<evidence type="ECO:0000256" key="5">
    <source>
        <dbReference type="ARBA" id="ARBA00022824"/>
    </source>
</evidence>
<evidence type="ECO:0000259" key="10">
    <source>
        <dbReference type="Pfam" id="PF23358"/>
    </source>
</evidence>
<keyword evidence="6 8" id="KW-1133">Transmembrane helix</keyword>
<evidence type="ECO:0000256" key="3">
    <source>
        <dbReference type="ARBA" id="ARBA00008743"/>
    </source>
</evidence>
<feature type="signal peptide" evidence="8">
    <location>
        <begin position="1"/>
        <end position="20"/>
    </location>
</feature>
<comment type="subunit">
    <text evidence="8">Component of the oligosaccharyltransferase (OST) complex.</text>
</comment>
<protein>
    <recommendedName>
        <fullName evidence="8">Dolichyl-diphosphooligosaccharide--protein glycosyltransferase 48 kDa subunit</fullName>
        <shortName evidence="8">Oligosaccharyl transferase 48 kDa subunit</shortName>
    </recommendedName>
</protein>
<keyword evidence="5 8" id="KW-0256">Endoplasmic reticulum</keyword>
<keyword evidence="7 8" id="KW-0472">Membrane</keyword>
<dbReference type="Pfam" id="PF23358">
    <property type="entry name" value="OST48_MD"/>
    <property type="match status" value="1"/>
</dbReference>
<comment type="pathway">
    <text evidence="2 8">Protein modification; protein glycosylation.</text>
</comment>
<comment type="similarity">
    <text evidence="3 8">Belongs to the DDOST 48 kDa subunit family.</text>
</comment>
<gene>
    <name evidence="11" type="ORF">LSP00402_LOCUS8869</name>
</gene>
<feature type="domain" description="OST48 N-terminal" evidence="9">
    <location>
        <begin position="25"/>
        <end position="274"/>
    </location>
</feature>
<evidence type="ECO:0000256" key="4">
    <source>
        <dbReference type="ARBA" id="ARBA00022692"/>
    </source>
</evidence>
<accession>A0A7S2TPB6</accession>
<dbReference type="AlphaFoldDB" id="A0A7S2TPB6"/>
<comment type="subcellular location">
    <subcellularLocation>
        <location evidence="8">Endoplasmic reticulum membrane</location>
        <topology evidence="8">Single-pass type I membrane protein</topology>
    </subcellularLocation>
    <subcellularLocation>
        <location evidence="1">Membrane</location>
        <topology evidence="1">Single-pass type I membrane protein</topology>
    </subcellularLocation>
</comment>
<dbReference type="InterPro" id="IPR005013">
    <property type="entry name" value="DDOST_48_kDa_subunit"/>
</dbReference>
<feature type="chain" id="PRO_5031609898" description="Dolichyl-diphosphooligosaccharide--protein glycosyltransferase 48 kDa subunit" evidence="8">
    <location>
        <begin position="21"/>
        <end position="432"/>
    </location>
</feature>
<evidence type="ECO:0000256" key="1">
    <source>
        <dbReference type="ARBA" id="ARBA00004479"/>
    </source>
</evidence>
<feature type="domain" description="OST48 middle" evidence="10">
    <location>
        <begin position="293"/>
        <end position="427"/>
    </location>
</feature>
<dbReference type="Pfam" id="PF03345">
    <property type="entry name" value="OST48_N"/>
    <property type="match status" value="1"/>
</dbReference>
<evidence type="ECO:0000256" key="7">
    <source>
        <dbReference type="ARBA" id="ARBA00023136"/>
    </source>
</evidence>
<reference evidence="11" key="1">
    <citation type="submission" date="2021-01" db="EMBL/GenBank/DDBJ databases">
        <authorList>
            <person name="Corre E."/>
            <person name="Pelletier E."/>
            <person name="Niang G."/>
            <person name="Scheremetjew M."/>
            <person name="Finn R."/>
            <person name="Kale V."/>
            <person name="Holt S."/>
            <person name="Cochrane G."/>
            <person name="Meng A."/>
            <person name="Brown T."/>
            <person name="Cohen L."/>
        </authorList>
    </citation>
    <scope>NUCLEOTIDE SEQUENCE</scope>
    <source>
        <strain evidence="11">CCMP622</strain>
    </source>
</reference>
<proteinExistence type="inferred from homology"/>
<dbReference type="EMBL" id="HBHP01014160">
    <property type="protein sequence ID" value="CAD9761831.1"/>
    <property type="molecule type" value="Transcribed_RNA"/>
</dbReference>
<dbReference type="InterPro" id="IPR055457">
    <property type="entry name" value="OST48_N"/>
</dbReference>
<dbReference type="UniPathway" id="UPA00378"/>
<evidence type="ECO:0000256" key="2">
    <source>
        <dbReference type="ARBA" id="ARBA00004922"/>
    </source>
</evidence>
<name>A0A7S2TPB6_9EUKA</name>
<evidence type="ECO:0000256" key="8">
    <source>
        <dbReference type="RuleBase" id="RU361142"/>
    </source>
</evidence>
<feature type="transmembrane region" description="Helical" evidence="8">
    <location>
        <begin position="405"/>
        <end position="427"/>
    </location>
</feature>
<dbReference type="GO" id="GO:0018279">
    <property type="term" value="P:protein N-linked glycosylation via asparagine"/>
    <property type="evidence" value="ECO:0007669"/>
    <property type="project" value="UniProtKB-UniRule"/>
</dbReference>
<evidence type="ECO:0000256" key="6">
    <source>
        <dbReference type="ARBA" id="ARBA00022989"/>
    </source>
</evidence>
<keyword evidence="4 8" id="KW-0812">Transmembrane</keyword>
<sequence length="432" mass="48202">MARIPVLAATLCVLGLVARADFQSKTLVVLDDPTVPQSHSIFFKNLHNRGHKLTFISAKDRNLRMGKFGQFDYDNVILFSPSTEDFGGDFDVDHMTSFIDDGRNAIVIVDEKPTETNRELANECGVDFDEEETAVVDHISHDSTSEDGSHSKIIAKLSPVSKEFVGDIDAPVVYRGLGHVVNDNSPLVFGLLTASATAYSHAGGKVKEFPQSAGTDALLVSAVQARNNARLVFVGSKELFSNSFFNSPVEDSTDGKYYEKPGNEDFADAVTKWAFKEKGLLRAVNFTHRKVGSDEVNPPVYRMRDDAVVEVVIQEYDGETDSWKPFTGDDVQLEFTMLDPYVRTTLTHNNKGLFTTSFKVPDVYGCYKLVLKYERPGYSAIDVKAQTKVRPFQHNEYERFLVVAYPYYASAFSMMAGFFVFGLYFMYGVSPQ</sequence>
<evidence type="ECO:0000259" key="9">
    <source>
        <dbReference type="Pfam" id="PF03345"/>
    </source>
</evidence>
<dbReference type="PANTHER" id="PTHR10830:SF0">
    <property type="entry name" value="DOLICHYL-DIPHOSPHOOLIGOSACCHARIDE--PROTEIN GLYCOSYLTRANSFERASE 48 KDA SUBUNIT"/>
    <property type="match status" value="1"/>
</dbReference>
<comment type="function">
    <text evidence="8">Subunit of the oligosaccharyl transferase (OST) complex that catalyzes the initial transfer of a defined glycan (Glc(3)Man(9)GlcNAc(2) in eukaryotes) from the lipid carrier dolichol-pyrophosphate to an asparagine residue within an Asn-X-Ser/Thr consensus motif in nascent polypeptide chains, the first step in protein N-glycosylation. N-glycosylation occurs cotranslationally and the complex associates with the Sec61 complex at the channel-forming translocon complex that mediates protein translocation across the endoplasmic reticulum (ER).</text>
</comment>
<dbReference type="PANTHER" id="PTHR10830">
    <property type="entry name" value="DOLICHYL-DIPHOSPHOOLIGOSACCHARIDE--PROTEIN GLYCOSYLTRANSFERASE 48 KDA SUBUNIT"/>
    <property type="match status" value="1"/>
</dbReference>